<feature type="signal peptide" evidence="1">
    <location>
        <begin position="1"/>
        <end position="23"/>
    </location>
</feature>
<dbReference type="RefSeq" id="WP_136532505.1">
    <property type="nucleotide sequence ID" value="NZ_STGY01000001.1"/>
</dbReference>
<dbReference type="OrthoDB" id="5506986at2"/>
<proteinExistence type="predicted"/>
<dbReference type="Gene3D" id="2.80.10.50">
    <property type="match status" value="1"/>
</dbReference>
<evidence type="ECO:0000256" key="1">
    <source>
        <dbReference type="SAM" id="SignalP"/>
    </source>
</evidence>
<accession>A0A4S8QFN6</accession>
<name>A0A4S8QFN6_9ACTN</name>
<comment type="caution">
    <text evidence="2">The sequence shown here is derived from an EMBL/GenBank/DDBJ whole genome shotgun (WGS) entry which is preliminary data.</text>
</comment>
<keyword evidence="1" id="KW-0732">Signal</keyword>
<protein>
    <submittedName>
        <fullName evidence="2">Uncharacterized protein</fullName>
    </submittedName>
</protein>
<dbReference type="AlphaFoldDB" id="A0A4S8QFN6"/>
<evidence type="ECO:0000313" key="3">
    <source>
        <dbReference type="Proteomes" id="UP000308760"/>
    </source>
</evidence>
<dbReference type="EMBL" id="STGY01000001">
    <property type="protein sequence ID" value="THV43507.1"/>
    <property type="molecule type" value="Genomic_DNA"/>
</dbReference>
<feature type="chain" id="PRO_5020342485" evidence="1">
    <location>
        <begin position="24"/>
        <end position="380"/>
    </location>
</feature>
<keyword evidence="3" id="KW-1185">Reference proteome</keyword>
<reference evidence="2 3" key="2">
    <citation type="submission" date="2019-05" db="EMBL/GenBank/DDBJ databases">
        <title>Glycomyces buryatensis sp. nov.</title>
        <authorList>
            <person name="Nikitina E."/>
        </authorList>
    </citation>
    <scope>NUCLEOTIDE SEQUENCE [LARGE SCALE GENOMIC DNA]</scope>
    <source>
        <strain evidence="2 3">18</strain>
    </source>
</reference>
<organism evidence="2 3">
    <name type="scientific">Glycomyces buryatensis</name>
    <dbReference type="NCBI Taxonomy" id="2570927"/>
    <lineage>
        <taxon>Bacteria</taxon>
        <taxon>Bacillati</taxon>
        <taxon>Actinomycetota</taxon>
        <taxon>Actinomycetes</taxon>
        <taxon>Glycomycetales</taxon>
        <taxon>Glycomycetaceae</taxon>
        <taxon>Glycomyces</taxon>
    </lineage>
</organism>
<dbReference type="Proteomes" id="UP000308760">
    <property type="component" value="Unassembled WGS sequence"/>
</dbReference>
<dbReference type="SUPFAM" id="SSF50998">
    <property type="entry name" value="Quinoprotein alcohol dehydrogenase-like"/>
    <property type="match status" value="2"/>
</dbReference>
<gene>
    <name evidence="2" type="ORF">FAB82_00120</name>
</gene>
<evidence type="ECO:0000313" key="2">
    <source>
        <dbReference type="EMBL" id="THV43507.1"/>
    </source>
</evidence>
<sequence length="380" mass="40396">MRRLITLLTVFGFAFLFQIPAQAIDSDAPRATASFNDDVMKVTYSGDTVYVGGLFTRARKTDGTFERRSHLAAVNSVSGELLSFAPQIDGPVHDVVVSGDYLYAAGSFRHVGEASTPRVARFFLSSGELDASWRPVPSATVYSIEPVGDTVYLGGTFAKVGRFEQARLAAVTASDGTPLTGFVPRVQQGAVRDLQLGHDRLYAAGAFSMMEDEKKYGKLAAVDLDSGAVDRSFESKVYVLTREVAVAGERVFAALDGRGGEIRAFERSGETAWYQAVDGGMQSVAVWGDVVIGGGHFDKACVTNHAGPNGECVDGVRAPRGKLLAVDSNGKLLPWNPNANGVIGVWDVTTHPQGANLTAGGTFTTFGGGAIEQKRLAVFD</sequence>
<reference evidence="3" key="1">
    <citation type="submission" date="2019-04" db="EMBL/GenBank/DDBJ databases">
        <title>Nocardioides xinjiangensis sp. nov.</title>
        <authorList>
            <person name="Liu S."/>
        </authorList>
    </citation>
    <scope>NUCLEOTIDE SEQUENCE [LARGE SCALE GENOMIC DNA]</scope>
    <source>
        <strain evidence="3">18</strain>
    </source>
</reference>
<dbReference type="InterPro" id="IPR011047">
    <property type="entry name" value="Quinoprotein_ADH-like_sf"/>
</dbReference>